<evidence type="ECO:0000313" key="3">
    <source>
        <dbReference type="Proteomes" id="UP001365542"/>
    </source>
</evidence>
<dbReference type="AlphaFoldDB" id="A0AAV9XD85"/>
<dbReference type="Pfam" id="PF03473">
    <property type="entry name" value="MOSC"/>
    <property type="match status" value="1"/>
</dbReference>
<keyword evidence="3" id="KW-1185">Reference proteome</keyword>
<name>A0AAV9XD85_9PEZI</name>
<dbReference type="PROSITE" id="PS51340">
    <property type="entry name" value="MOSC"/>
    <property type="match status" value="1"/>
</dbReference>
<evidence type="ECO:0000313" key="2">
    <source>
        <dbReference type="EMBL" id="KAK6539577.1"/>
    </source>
</evidence>
<gene>
    <name evidence="2" type="ORF">TWF694_009787</name>
</gene>
<reference evidence="2 3" key="1">
    <citation type="submission" date="2019-10" db="EMBL/GenBank/DDBJ databases">
        <authorList>
            <person name="Palmer J.M."/>
        </authorList>
    </citation>
    <scope>NUCLEOTIDE SEQUENCE [LARGE SCALE GENOMIC DNA]</scope>
    <source>
        <strain evidence="2 3">TWF694</strain>
    </source>
</reference>
<dbReference type="GO" id="GO:0030151">
    <property type="term" value="F:molybdenum ion binding"/>
    <property type="evidence" value="ECO:0007669"/>
    <property type="project" value="InterPro"/>
</dbReference>
<accession>A0AAV9XD85</accession>
<protein>
    <recommendedName>
        <fullName evidence="1">MOSC domain-containing protein</fullName>
    </recommendedName>
</protein>
<dbReference type="InterPro" id="IPR005302">
    <property type="entry name" value="MoCF_Sase_C"/>
</dbReference>
<dbReference type="GO" id="GO:0003824">
    <property type="term" value="F:catalytic activity"/>
    <property type="evidence" value="ECO:0007669"/>
    <property type="project" value="InterPro"/>
</dbReference>
<dbReference type="Proteomes" id="UP001365542">
    <property type="component" value="Unassembled WGS sequence"/>
</dbReference>
<dbReference type="GO" id="GO:0030170">
    <property type="term" value="F:pyridoxal phosphate binding"/>
    <property type="evidence" value="ECO:0007669"/>
    <property type="project" value="InterPro"/>
</dbReference>
<dbReference type="SUPFAM" id="SSF50800">
    <property type="entry name" value="PK beta-barrel domain-like"/>
    <property type="match status" value="1"/>
</dbReference>
<comment type="caution">
    <text evidence="2">The sequence shown here is derived from an EMBL/GenBank/DDBJ whole genome shotgun (WGS) entry which is preliminary data.</text>
</comment>
<organism evidence="2 3">
    <name type="scientific">Orbilia ellipsospora</name>
    <dbReference type="NCBI Taxonomy" id="2528407"/>
    <lineage>
        <taxon>Eukaryota</taxon>
        <taxon>Fungi</taxon>
        <taxon>Dikarya</taxon>
        <taxon>Ascomycota</taxon>
        <taxon>Pezizomycotina</taxon>
        <taxon>Orbiliomycetes</taxon>
        <taxon>Orbiliales</taxon>
        <taxon>Orbiliaceae</taxon>
        <taxon>Orbilia</taxon>
    </lineage>
</organism>
<dbReference type="Pfam" id="PF03476">
    <property type="entry name" value="MOSC_N"/>
    <property type="match status" value="1"/>
</dbReference>
<feature type="domain" description="MOSC" evidence="1">
    <location>
        <begin position="187"/>
        <end position="364"/>
    </location>
</feature>
<dbReference type="InterPro" id="IPR011037">
    <property type="entry name" value="Pyrv_Knase-like_insert_dom_sf"/>
</dbReference>
<sequence length="386" mass="43082">MKISQLYIYPVKSLRGCLVPTATLTPQGLKHDRKYMLVRVQSQPDGTVTYENQYLSNVNTLCLFTTSFIFDDSGEEVVGIKVVYHPPLSSHLPSLEKDKDNGGDGGEKLWIEFPVAPEYAKLEKIPLSMHQEDCTVYDMGAECEDFFTRYLGFPTKLVYIGDTTREVKGNVAPNRMHVTPTASQVESPVSWSVYDLFSGAMGYLTGSNGTVSENEEGEYKLYFSDCAPLLVTSEVSLAEFNKARKAGDEELALDMSKTRPNVVIAPSEEGDMTAFEEDYWGELAIGSGVKFVLTANCGRCKTLNVDYNTGKQLPVNEHMLKRLSDMKRRVDTGHGYAPIFGRYGFVGRDSEGEKVRVGDDVEVLKRNKERTVFYWPGLSAGTRPKK</sequence>
<proteinExistence type="predicted"/>
<dbReference type="InterPro" id="IPR005303">
    <property type="entry name" value="MOCOS_middle"/>
</dbReference>
<dbReference type="EMBL" id="JAVHJO010000006">
    <property type="protein sequence ID" value="KAK6539577.1"/>
    <property type="molecule type" value="Genomic_DNA"/>
</dbReference>
<evidence type="ECO:0000259" key="1">
    <source>
        <dbReference type="PROSITE" id="PS51340"/>
    </source>
</evidence>